<feature type="binding site" evidence="7">
    <location>
        <begin position="91"/>
        <end position="92"/>
    </location>
    <ligand>
        <name>(2S)-2-hydroxy-3-oxobutyl phosphate</name>
        <dbReference type="ChEBI" id="CHEBI:58830"/>
    </ligand>
</feature>
<feature type="binding site" evidence="7">
    <location>
        <begin position="57"/>
        <end position="59"/>
    </location>
    <ligand>
        <name>5-amino-6-(D-ribitylamino)uracil</name>
        <dbReference type="ChEBI" id="CHEBI:15934"/>
    </ligand>
</feature>
<evidence type="ECO:0000256" key="7">
    <source>
        <dbReference type="HAMAP-Rule" id="MF_00178"/>
    </source>
</evidence>
<keyword evidence="5 7" id="KW-0808">Transferase</keyword>
<feature type="binding site" evidence="7">
    <location>
        <begin position="86"/>
        <end position="88"/>
    </location>
    <ligand>
        <name>5-amino-6-(D-ribitylamino)uracil</name>
        <dbReference type="ChEBI" id="CHEBI:15934"/>
    </ligand>
</feature>
<feature type="binding site" evidence="7">
    <location>
        <position position="119"/>
    </location>
    <ligand>
        <name>5-amino-6-(D-ribitylamino)uracil</name>
        <dbReference type="ChEBI" id="CHEBI:15934"/>
    </ligand>
</feature>
<dbReference type="SUPFAM" id="SSF52121">
    <property type="entry name" value="Lumazine synthase"/>
    <property type="match status" value="1"/>
</dbReference>
<evidence type="ECO:0000256" key="1">
    <source>
        <dbReference type="ARBA" id="ARBA00004917"/>
    </source>
</evidence>
<dbReference type="PANTHER" id="PTHR21058:SF0">
    <property type="entry name" value="6,7-DIMETHYL-8-RIBITYLLUMAZINE SYNTHASE"/>
    <property type="match status" value="1"/>
</dbReference>
<dbReference type="NCBIfam" id="TIGR00114">
    <property type="entry name" value="lumazine-synth"/>
    <property type="match status" value="1"/>
</dbReference>
<dbReference type="InterPro" id="IPR002180">
    <property type="entry name" value="LS/RS"/>
</dbReference>
<evidence type="ECO:0000256" key="2">
    <source>
        <dbReference type="ARBA" id="ARBA00007424"/>
    </source>
</evidence>
<reference evidence="8 9" key="1">
    <citation type="journal article" date="2018" name="Arch. Microbiol.">
        <title>New insights into the metabolic potential of the phototrophic purple bacterium Rhodopila globiformis DSM 161(T) from its draft genome sequence and evidence for a vanadium-dependent nitrogenase.</title>
        <authorList>
            <person name="Imhoff J.F."/>
            <person name="Rahn T."/>
            <person name="Kunzel S."/>
            <person name="Neulinger S.C."/>
        </authorList>
    </citation>
    <scope>NUCLEOTIDE SEQUENCE [LARGE SCALE GENOMIC DNA]</scope>
    <source>
        <strain evidence="8 9">DSM 16996</strain>
    </source>
</reference>
<dbReference type="RefSeq" id="WP_104507615.1">
    <property type="nucleotide sequence ID" value="NZ_JACIGC010000009.1"/>
</dbReference>
<dbReference type="Gene3D" id="3.40.50.960">
    <property type="entry name" value="Lumazine/riboflavin synthase"/>
    <property type="match status" value="1"/>
</dbReference>
<keyword evidence="4 7" id="KW-0686">Riboflavin biosynthesis</keyword>
<proteinExistence type="inferred from homology"/>
<accession>A0A2S6NA53</accession>
<dbReference type="GO" id="GO:0005829">
    <property type="term" value="C:cytosol"/>
    <property type="evidence" value="ECO:0007669"/>
    <property type="project" value="TreeGrafter"/>
</dbReference>
<comment type="similarity">
    <text evidence="2 7">Belongs to the DMRL synthase family.</text>
</comment>
<name>A0A2S6NA53_9HYPH</name>
<dbReference type="Proteomes" id="UP000239089">
    <property type="component" value="Unassembled WGS sequence"/>
</dbReference>
<evidence type="ECO:0000313" key="8">
    <source>
        <dbReference type="EMBL" id="PPQ31502.1"/>
    </source>
</evidence>
<feature type="binding site" evidence="7">
    <location>
        <position position="26"/>
    </location>
    <ligand>
        <name>5-amino-6-(D-ribitylamino)uracil</name>
        <dbReference type="ChEBI" id="CHEBI:15934"/>
    </ligand>
</feature>
<evidence type="ECO:0000256" key="3">
    <source>
        <dbReference type="ARBA" id="ARBA00012664"/>
    </source>
</evidence>
<dbReference type="InterPro" id="IPR036467">
    <property type="entry name" value="LS/RS_sf"/>
</dbReference>
<comment type="pathway">
    <text evidence="1 7">Cofactor biosynthesis; riboflavin biosynthesis; riboflavin from 2-hydroxy-3-oxobutyl phosphate and 5-amino-6-(D-ribitylamino)uracil: step 1/2.</text>
</comment>
<evidence type="ECO:0000256" key="4">
    <source>
        <dbReference type="ARBA" id="ARBA00022619"/>
    </source>
</evidence>
<dbReference type="OrthoDB" id="9809709at2"/>
<keyword evidence="9" id="KW-1185">Reference proteome</keyword>
<dbReference type="UniPathway" id="UPA00275">
    <property type="reaction ID" value="UER00404"/>
</dbReference>
<dbReference type="GO" id="GO:0009349">
    <property type="term" value="C:riboflavin synthase complex"/>
    <property type="evidence" value="ECO:0007669"/>
    <property type="project" value="UniProtKB-UniRule"/>
</dbReference>
<dbReference type="Pfam" id="PF00885">
    <property type="entry name" value="DMRL_synthase"/>
    <property type="match status" value="1"/>
</dbReference>
<dbReference type="HAMAP" id="MF_00178">
    <property type="entry name" value="Lumazine_synth"/>
    <property type="match status" value="1"/>
</dbReference>
<comment type="catalytic activity">
    <reaction evidence="6 7">
        <text>(2S)-2-hydroxy-3-oxobutyl phosphate + 5-amino-6-(D-ribitylamino)uracil = 6,7-dimethyl-8-(1-D-ribityl)lumazine + phosphate + 2 H2O + H(+)</text>
        <dbReference type="Rhea" id="RHEA:26152"/>
        <dbReference type="ChEBI" id="CHEBI:15377"/>
        <dbReference type="ChEBI" id="CHEBI:15378"/>
        <dbReference type="ChEBI" id="CHEBI:15934"/>
        <dbReference type="ChEBI" id="CHEBI:43474"/>
        <dbReference type="ChEBI" id="CHEBI:58201"/>
        <dbReference type="ChEBI" id="CHEBI:58830"/>
        <dbReference type="EC" id="2.5.1.78"/>
    </reaction>
</comment>
<comment type="caution">
    <text evidence="8">The sequence shown here is derived from an EMBL/GenBank/DDBJ whole genome shotgun (WGS) entry which is preliminary data.</text>
</comment>
<evidence type="ECO:0000256" key="5">
    <source>
        <dbReference type="ARBA" id="ARBA00022679"/>
    </source>
</evidence>
<comment type="function">
    <text evidence="7">Catalyzes the formation of 6,7-dimethyl-8-ribityllumazine by condensation of 5-amino-6-(D-ribitylamino)uracil with 3,4-dihydroxy-2-butanone 4-phosphate. This is the penultimate step in the biosynthesis of riboflavin.</text>
</comment>
<dbReference type="GO" id="GO:0009231">
    <property type="term" value="P:riboflavin biosynthetic process"/>
    <property type="evidence" value="ECO:0007669"/>
    <property type="project" value="UniProtKB-UniRule"/>
</dbReference>
<evidence type="ECO:0000313" key="9">
    <source>
        <dbReference type="Proteomes" id="UP000239089"/>
    </source>
</evidence>
<dbReference type="EC" id="2.5.1.78" evidence="3 7"/>
<feature type="binding site" evidence="7">
    <location>
        <position position="133"/>
    </location>
    <ligand>
        <name>(2S)-2-hydroxy-3-oxobutyl phosphate</name>
        <dbReference type="ChEBI" id="CHEBI:58830"/>
    </ligand>
</feature>
<organism evidence="8 9">
    <name type="scientific">Rhodoblastus sphagnicola</name>
    <dbReference type="NCBI Taxonomy" id="333368"/>
    <lineage>
        <taxon>Bacteria</taxon>
        <taxon>Pseudomonadati</taxon>
        <taxon>Pseudomonadota</taxon>
        <taxon>Alphaproteobacteria</taxon>
        <taxon>Hyphomicrobiales</taxon>
        <taxon>Rhodoblastaceae</taxon>
        <taxon>Rhodoblastus</taxon>
    </lineage>
</organism>
<dbReference type="EMBL" id="NHSJ01000057">
    <property type="protein sequence ID" value="PPQ31502.1"/>
    <property type="molecule type" value="Genomic_DNA"/>
</dbReference>
<protein>
    <recommendedName>
        <fullName evidence="3 7">6,7-dimethyl-8-ribityllumazine synthase</fullName>
        <shortName evidence="7">DMRL synthase</shortName>
        <shortName evidence="7">LS</shortName>
        <shortName evidence="7">Lumazine synthase</shortName>
        <ecNumber evidence="3 7">2.5.1.78</ecNumber>
    </recommendedName>
</protein>
<dbReference type="CDD" id="cd09209">
    <property type="entry name" value="Lumazine_synthase-I"/>
    <property type="match status" value="1"/>
</dbReference>
<dbReference type="InterPro" id="IPR034964">
    <property type="entry name" value="LS"/>
</dbReference>
<sequence length="159" mass="16592">MAEPSRAPETVESVDGAHFLIIEARFYDAIGALQLEGATRALAAASARFSVFRAPGALEIPAAAAILLDAAEKSGAPYAGVIALGCVIRGETYHFEIVAGESARALMDLSVARKIPLGNGILTTETEAQAIERADPARLDKGGDAARAALAMFRLKREA</sequence>
<feature type="active site" description="Proton donor" evidence="7">
    <location>
        <position position="94"/>
    </location>
</feature>
<evidence type="ECO:0000256" key="6">
    <source>
        <dbReference type="ARBA" id="ARBA00048785"/>
    </source>
</evidence>
<dbReference type="PANTHER" id="PTHR21058">
    <property type="entry name" value="6,7-DIMETHYL-8-RIBITYLLUMAZINE SYNTHASE DMRL SYNTHASE LUMAZINE SYNTHASE"/>
    <property type="match status" value="1"/>
</dbReference>
<gene>
    <name evidence="7" type="primary">ribH</name>
    <name evidence="8" type="ORF">CCR94_09410</name>
</gene>
<dbReference type="AlphaFoldDB" id="A0A2S6NA53"/>
<dbReference type="GO" id="GO:0000906">
    <property type="term" value="F:6,7-dimethyl-8-ribityllumazine synthase activity"/>
    <property type="evidence" value="ECO:0007669"/>
    <property type="project" value="UniProtKB-UniRule"/>
</dbReference>